<protein>
    <submittedName>
        <fullName evidence="1">Uncharacterized protein</fullName>
    </submittedName>
</protein>
<name>A0ABR7FUV5_9FIRM</name>
<accession>A0ABR7FUV5</accession>
<organism evidence="1 2">
    <name type="scientific">Anaerostipes hominis</name>
    <name type="common">ex Liu et al. 2021</name>
    <dbReference type="NCBI Taxonomy" id="2763018"/>
    <lineage>
        <taxon>Bacteria</taxon>
        <taxon>Bacillati</taxon>
        <taxon>Bacillota</taxon>
        <taxon>Clostridia</taxon>
        <taxon>Lachnospirales</taxon>
        <taxon>Lachnospiraceae</taxon>
        <taxon>Anaerostipes</taxon>
    </lineage>
</organism>
<gene>
    <name evidence="1" type="ORF">H8S22_15880</name>
</gene>
<comment type="caution">
    <text evidence="1">The sequence shown here is derived from an EMBL/GenBank/DDBJ whole genome shotgun (WGS) entry which is preliminary data.</text>
</comment>
<proteinExistence type="predicted"/>
<dbReference type="RefSeq" id="WP_095143003.1">
    <property type="nucleotide sequence ID" value="NZ_JACOOS010000026.1"/>
</dbReference>
<evidence type="ECO:0000313" key="2">
    <source>
        <dbReference type="Proteomes" id="UP000635828"/>
    </source>
</evidence>
<evidence type="ECO:0000313" key="1">
    <source>
        <dbReference type="EMBL" id="MBC5678988.1"/>
    </source>
</evidence>
<sequence length="168" mass="19038">MIGDWSQNITCFFQFNLIFSICRNNRQGEWSNSPKFSGKYTFNIPISSKAPSGAYEISGVRIADQAGDLNQKCVINNGNNRIDIKDEFDVDFQYFINNPNIVSKLKSMQTGKVAMINFPNSSYTAKKAFFDAIKGKDKTIVFSNDGILSSRLNLYYPLKKLKAKKDIM</sequence>
<dbReference type="Proteomes" id="UP000635828">
    <property type="component" value="Unassembled WGS sequence"/>
</dbReference>
<dbReference type="EMBL" id="JACOOS010000026">
    <property type="protein sequence ID" value="MBC5678988.1"/>
    <property type="molecule type" value="Genomic_DNA"/>
</dbReference>
<reference evidence="1 2" key="1">
    <citation type="submission" date="2020-08" db="EMBL/GenBank/DDBJ databases">
        <title>Genome public.</title>
        <authorList>
            <person name="Liu C."/>
            <person name="Sun Q."/>
        </authorList>
    </citation>
    <scope>NUCLEOTIDE SEQUENCE [LARGE SCALE GENOMIC DNA]</scope>
    <source>
        <strain evidence="1 2">NSJ-7</strain>
    </source>
</reference>
<keyword evidence="2" id="KW-1185">Reference proteome</keyword>